<dbReference type="AlphaFoldDB" id="A0A1J5PYK1"/>
<comment type="caution">
    <text evidence="1">The sequence shown here is derived from an EMBL/GenBank/DDBJ whole genome shotgun (WGS) entry which is preliminary data.</text>
</comment>
<organism evidence="1">
    <name type="scientific">mine drainage metagenome</name>
    <dbReference type="NCBI Taxonomy" id="410659"/>
    <lineage>
        <taxon>unclassified sequences</taxon>
        <taxon>metagenomes</taxon>
        <taxon>ecological metagenomes</taxon>
    </lineage>
</organism>
<gene>
    <name evidence="1" type="ORF">GALL_454820</name>
</gene>
<reference evidence="1" key="1">
    <citation type="submission" date="2016-10" db="EMBL/GenBank/DDBJ databases">
        <title>Sequence of Gallionella enrichment culture.</title>
        <authorList>
            <person name="Poehlein A."/>
            <person name="Muehling M."/>
            <person name="Daniel R."/>
        </authorList>
    </citation>
    <scope>NUCLEOTIDE SEQUENCE</scope>
</reference>
<accession>A0A1J5PYK1</accession>
<name>A0A1J5PYK1_9ZZZZ</name>
<proteinExistence type="predicted"/>
<protein>
    <submittedName>
        <fullName evidence="1">Uncharacterized protein</fullName>
    </submittedName>
</protein>
<dbReference type="EMBL" id="MLJW01003089">
    <property type="protein sequence ID" value="OIQ72887.1"/>
    <property type="molecule type" value="Genomic_DNA"/>
</dbReference>
<evidence type="ECO:0000313" key="1">
    <source>
        <dbReference type="EMBL" id="OIQ72887.1"/>
    </source>
</evidence>
<sequence>MPDHEGNRRAECCDLGQREIDEDDIAGKHLYPEVSVDADKTHRYQEGGPEESERFGHLEAAALTSAATSVSNSER</sequence>